<proteinExistence type="predicted"/>
<dbReference type="InterPro" id="IPR051637">
    <property type="entry name" value="Ank_repeat_dom-contain_49"/>
</dbReference>
<reference evidence="4" key="1">
    <citation type="submission" date="2022-03" db="EMBL/GenBank/DDBJ databases">
        <authorList>
            <person name="Alioto T."/>
            <person name="Alioto T."/>
            <person name="Gomez Garrido J."/>
        </authorList>
    </citation>
    <scope>NUCLEOTIDE SEQUENCE</scope>
</reference>
<feature type="non-terminal residue" evidence="4">
    <location>
        <position position="1"/>
    </location>
</feature>
<gene>
    <name evidence="4" type="ORF">PECUL_23A053203</name>
</gene>
<dbReference type="PROSITE" id="PS50088">
    <property type="entry name" value="ANK_REPEAT"/>
    <property type="match status" value="1"/>
</dbReference>
<dbReference type="GO" id="GO:0090263">
    <property type="term" value="P:positive regulation of canonical Wnt signaling pathway"/>
    <property type="evidence" value="ECO:0007669"/>
    <property type="project" value="TreeGrafter"/>
</dbReference>
<dbReference type="InterPro" id="IPR036770">
    <property type="entry name" value="Ankyrin_rpt-contain_sf"/>
</dbReference>
<dbReference type="GO" id="GO:0003950">
    <property type="term" value="F:NAD+ poly-ADP-ribosyltransferase activity"/>
    <property type="evidence" value="ECO:0007669"/>
    <property type="project" value="TreeGrafter"/>
</dbReference>
<keyword evidence="5" id="KW-1185">Reference proteome</keyword>
<dbReference type="SMART" id="SM00248">
    <property type="entry name" value="ANK"/>
    <property type="match status" value="3"/>
</dbReference>
<dbReference type="EMBL" id="OW240914">
    <property type="protein sequence ID" value="CAH2277643.1"/>
    <property type="molecule type" value="Genomic_DNA"/>
</dbReference>
<dbReference type="Gene3D" id="1.25.40.20">
    <property type="entry name" value="Ankyrin repeat-containing domain"/>
    <property type="match status" value="1"/>
</dbReference>
<dbReference type="Proteomes" id="UP001295444">
    <property type="component" value="Chromosome 03"/>
</dbReference>
<evidence type="ECO:0000256" key="1">
    <source>
        <dbReference type="ARBA" id="ARBA00022737"/>
    </source>
</evidence>
<accession>A0AAD1RUH0</accession>
<dbReference type="SUPFAM" id="SSF48403">
    <property type="entry name" value="Ankyrin repeat"/>
    <property type="match status" value="1"/>
</dbReference>
<evidence type="ECO:0000256" key="2">
    <source>
        <dbReference type="ARBA" id="ARBA00023043"/>
    </source>
</evidence>
<dbReference type="GO" id="GO:0005737">
    <property type="term" value="C:cytoplasm"/>
    <property type="evidence" value="ECO:0007669"/>
    <property type="project" value="TreeGrafter"/>
</dbReference>
<name>A0AAD1RUH0_PELCU</name>
<dbReference type="GO" id="GO:0005634">
    <property type="term" value="C:nucleus"/>
    <property type="evidence" value="ECO:0007669"/>
    <property type="project" value="TreeGrafter"/>
</dbReference>
<protein>
    <submittedName>
        <fullName evidence="4">Ankyrin repeat-containing YCR051W-like</fullName>
    </submittedName>
</protein>
<keyword evidence="1" id="KW-0677">Repeat</keyword>
<dbReference type="PANTHER" id="PTHR24180">
    <property type="entry name" value="CYCLIN-DEPENDENT KINASE INHIBITOR 2C-RELATED"/>
    <property type="match status" value="1"/>
</dbReference>
<dbReference type="GO" id="GO:0070198">
    <property type="term" value="P:protein localization to chromosome, telomeric region"/>
    <property type="evidence" value="ECO:0007669"/>
    <property type="project" value="TreeGrafter"/>
</dbReference>
<feature type="repeat" description="ANK" evidence="3">
    <location>
        <begin position="43"/>
        <end position="75"/>
    </location>
</feature>
<evidence type="ECO:0000256" key="3">
    <source>
        <dbReference type="PROSITE-ProRule" id="PRU00023"/>
    </source>
</evidence>
<dbReference type="AlphaFoldDB" id="A0AAD1RUH0"/>
<evidence type="ECO:0000313" key="5">
    <source>
        <dbReference type="Proteomes" id="UP001295444"/>
    </source>
</evidence>
<dbReference type="GO" id="GO:1904355">
    <property type="term" value="P:positive regulation of telomere capping"/>
    <property type="evidence" value="ECO:0007669"/>
    <property type="project" value="TreeGrafter"/>
</dbReference>
<dbReference type="PRINTS" id="PR01415">
    <property type="entry name" value="ANKYRIN"/>
</dbReference>
<dbReference type="PROSITE" id="PS50297">
    <property type="entry name" value="ANK_REP_REGION"/>
    <property type="match status" value="1"/>
</dbReference>
<evidence type="ECO:0000313" key="4">
    <source>
        <dbReference type="EMBL" id="CAH2277643.1"/>
    </source>
</evidence>
<feature type="non-terminal residue" evidence="4">
    <location>
        <position position="168"/>
    </location>
</feature>
<dbReference type="InterPro" id="IPR002110">
    <property type="entry name" value="Ankyrin_rpt"/>
</dbReference>
<organism evidence="4 5">
    <name type="scientific">Pelobates cultripes</name>
    <name type="common">Western spadefoot toad</name>
    <dbReference type="NCBI Taxonomy" id="61616"/>
    <lineage>
        <taxon>Eukaryota</taxon>
        <taxon>Metazoa</taxon>
        <taxon>Chordata</taxon>
        <taxon>Craniata</taxon>
        <taxon>Vertebrata</taxon>
        <taxon>Euteleostomi</taxon>
        <taxon>Amphibia</taxon>
        <taxon>Batrachia</taxon>
        <taxon>Anura</taxon>
        <taxon>Pelobatoidea</taxon>
        <taxon>Pelobatidae</taxon>
        <taxon>Pelobates</taxon>
    </lineage>
</organism>
<keyword evidence="2 3" id="KW-0040">ANK repeat</keyword>
<dbReference type="Pfam" id="PF12796">
    <property type="entry name" value="Ank_2"/>
    <property type="match status" value="1"/>
</dbReference>
<sequence>YSEMWQSIVPQVIQGNIESIKKIVEDHKNGLQVMASLRSRCIDGSTLLHVAAYYGEAELVETLLHLQLDVDILDYRGATALQRSRDVKIMQLLLKHGADVKWSDDDGNTALHMVCFGEPGKPSKIDCLLFLHNLRVLNSAPLVPSFLAASRQPPFPQTLANSQTKEHQ</sequence>
<dbReference type="PANTHER" id="PTHR24180:SF45">
    <property type="entry name" value="POLY [ADP-RIBOSE] POLYMERASE TANKYRASE"/>
    <property type="match status" value="1"/>
</dbReference>